<dbReference type="Pfam" id="PF02875">
    <property type="entry name" value="Mur_ligase_C"/>
    <property type="match status" value="1"/>
</dbReference>
<keyword evidence="2" id="KW-0132">Cell division</keyword>
<dbReference type="InterPro" id="IPR004101">
    <property type="entry name" value="Mur_ligase_C"/>
</dbReference>
<accession>A0A3B1CGC3</accession>
<evidence type="ECO:0000259" key="7">
    <source>
        <dbReference type="Pfam" id="PF02875"/>
    </source>
</evidence>
<dbReference type="GO" id="GO:0047480">
    <property type="term" value="F:UDP-N-acetylmuramoyl-tripeptide-D-alanyl-D-alanine ligase activity"/>
    <property type="evidence" value="ECO:0007669"/>
    <property type="project" value="InterPro"/>
</dbReference>
<evidence type="ECO:0000256" key="4">
    <source>
        <dbReference type="ARBA" id="ARBA00022840"/>
    </source>
</evidence>
<evidence type="ECO:0000256" key="6">
    <source>
        <dbReference type="ARBA" id="ARBA00031461"/>
    </source>
</evidence>
<dbReference type="InterPro" id="IPR036615">
    <property type="entry name" value="Mur_ligase_C_dom_sf"/>
</dbReference>
<dbReference type="GO" id="GO:0005524">
    <property type="term" value="F:ATP binding"/>
    <property type="evidence" value="ECO:0007669"/>
    <property type="project" value="UniProtKB-KW"/>
</dbReference>
<protein>
    <recommendedName>
        <fullName evidence="6">UDP-MurNAc-pentapeptide synthetase</fullName>
    </recommendedName>
</protein>
<evidence type="ECO:0000313" key="9">
    <source>
        <dbReference type="EMBL" id="VAX23024.1"/>
    </source>
</evidence>
<dbReference type="Gene3D" id="3.40.1190.10">
    <property type="entry name" value="Mur-like, catalytic domain"/>
    <property type="match status" value="1"/>
</dbReference>
<dbReference type="InterPro" id="IPR051046">
    <property type="entry name" value="MurCDEF_CellWall_CoF430Synth"/>
</dbReference>
<reference evidence="9" key="1">
    <citation type="submission" date="2018-06" db="EMBL/GenBank/DDBJ databases">
        <authorList>
            <person name="Zhirakovskaya E."/>
        </authorList>
    </citation>
    <scope>NUCLEOTIDE SEQUENCE</scope>
</reference>
<proteinExistence type="predicted"/>
<dbReference type="PANTHER" id="PTHR43024">
    <property type="entry name" value="UDP-N-ACETYLMURAMOYL-TRIPEPTIDE--D-ALANYL-D-ALANINE LIGASE"/>
    <property type="match status" value="1"/>
</dbReference>
<dbReference type="InterPro" id="IPR036565">
    <property type="entry name" value="Mur-like_cat_sf"/>
</dbReference>
<dbReference type="InterPro" id="IPR013221">
    <property type="entry name" value="Mur_ligase_cen"/>
</dbReference>
<dbReference type="Pfam" id="PF08245">
    <property type="entry name" value="Mur_ligase_M"/>
    <property type="match status" value="1"/>
</dbReference>
<dbReference type="AlphaFoldDB" id="A0A3B1CGC3"/>
<dbReference type="GO" id="GO:0051301">
    <property type="term" value="P:cell division"/>
    <property type="evidence" value="ECO:0007669"/>
    <property type="project" value="UniProtKB-KW"/>
</dbReference>
<keyword evidence="5" id="KW-0131">Cell cycle</keyword>
<dbReference type="EMBL" id="UOGB01000258">
    <property type="protein sequence ID" value="VAX23024.1"/>
    <property type="molecule type" value="Genomic_DNA"/>
</dbReference>
<evidence type="ECO:0000256" key="3">
    <source>
        <dbReference type="ARBA" id="ARBA00022741"/>
    </source>
</evidence>
<evidence type="ECO:0000256" key="5">
    <source>
        <dbReference type="ARBA" id="ARBA00023306"/>
    </source>
</evidence>
<sequence>MTDLAIYHRSRFKKLLVIGVTGTNGKTTVKDMTALCMSRKYKTLKTEGNLNNHIGVPLTLLRLDESHQAAVIEMGMNAPGEIAALSMIARPSIGVITNIGPAHLEGLKTVTGVRKAKSELLEYLSGKGKTALNADDVNSRPLINRRRKNIVTFGKEASADINLVDTWSNGKIGHFAVIQSGTKEQEIHVPLSGKHNVQNALAACAVCVMAGVKMEDFARSLEKIKPAPMRMEPVTAPNKTMIINDAYNANPDSVEAALTCLAGYKQKKGGRLLFVFGDMLELGAVSVSAHKKIARAVNKAGVDHIFALGEMASVTAKQAAKLGVGSTIRKSHTAVARAVARGLKAQDTILVKGSRGMEMERVVDNLMEILKGE</sequence>
<feature type="domain" description="Mur ligase C-terminal" evidence="7">
    <location>
        <begin position="229"/>
        <end position="355"/>
    </location>
</feature>
<keyword evidence="4" id="KW-0067">ATP-binding</keyword>
<keyword evidence="3" id="KW-0547">Nucleotide-binding</keyword>
<dbReference type="NCBIfam" id="TIGR01143">
    <property type="entry name" value="murF"/>
    <property type="match status" value="1"/>
</dbReference>
<keyword evidence="1 9" id="KW-0436">Ligase</keyword>
<dbReference type="InterPro" id="IPR005863">
    <property type="entry name" value="UDP-N-AcMur_synth"/>
</dbReference>
<name>A0A3B1CGC3_9ZZZZ</name>
<evidence type="ECO:0000256" key="1">
    <source>
        <dbReference type="ARBA" id="ARBA00022598"/>
    </source>
</evidence>
<dbReference type="PANTHER" id="PTHR43024:SF1">
    <property type="entry name" value="UDP-N-ACETYLMURAMOYL-TRIPEPTIDE--D-ALANYL-D-ALANINE LIGASE"/>
    <property type="match status" value="1"/>
</dbReference>
<dbReference type="Gene3D" id="3.90.190.20">
    <property type="entry name" value="Mur ligase, C-terminal domain"/>
    <property type="match status" value="1"/>
</dbReference>
<organism evidence="9">
    <name type="scientific">hydrothermal vent metagenome</name>
    <dbReference type="NCBI Taxonomy" id="652676"/>
    <lineage>
        <taxon>unclassified sequences</taxon>
        <taxon>metagenomes</taxon>
        <taxon>ecological metagenomes</taxon>
    </lineage>
</organism>
<dbReference type="SUPFAM" id="SSF53244">
    <property type="entry name" value="MurD-like peptide ligases, peptide-binding domain"/>
    <property type="match status" value="1"/>
</dbReference>
<evidence type="ECO:0000259" key="8">
    <source>
        <dbReference type="Pfam" id="PF08245"/>
    </source>
</evidence>
<feature type="domain" description="Mur ligase central" evidence="8">
    <location>
        <begin position="20"/>
        <end position="207"/>
    </location>
</feature>
<dbReference type="SUPFAM" id="SSF53623">
    <property type="entry name" value="MurD-like peptide ligases, catalytic domain"/>
    <property type="match status" value="1"/>
</dbReference>
<gene>
    <name evidence="9" type="ORF">MNBD_NITROSPINAE03-1644</name>
</gene>
<dbReference type="GO" id="GO:0071555">
    <property type="term" value="P:cell wall organization"/>
    <property type="evidence" value="ECO:0007669"/>
    <property type="project" value="InterPro"/>
</dbReference>
<evidence type="ECO:0000256" key="2">
    <source>
        <dbReference type="ARBA" id="ARBA00022618"/>
    </source>
</evidence>